<organism evidence="1 2">
    <name type="scientific">Segetibacter aerophilus</name>
    <dbReference type="NCBI Taxonomy" id="670293"/>
    <lineage>
        <taxon>Bacteria</taxon>
        <taxon>Pseudomonadati</taxon>
        <taxon>Bacteroidota</taxon>
        <taxon>Chitinophagia</taxon>
        <taxon>Chitinophagales</taxon>
        <taxon>Chitinophagaceae</taxon>
        <taxon>Segetibacter</taxon>
    </lineage>
</organism>
<dbReference type="AlphaFoldDB" id="A0A512B9D1"/>
<reference evidence="1 2" key="1">
    <citation type="submission" date="2019-07" db="EMBL/GenBank/DDBJ databases">
        <title>Whole genome shotgun sequence of Segetibacter aerophilus NBRC 106135.</title>
        <authorList>
            <person name="Hosoyama A."/>
            <person name="Uohara A."/>
            <person name="Ohji S."/>
            <person name="Ichikawa N."/>
        </authorList>
    </citation>
    <scope>NUCLEOTIDE SEQUENCE [LARGE SCALE GENOMIC DNA]</scope>
    <source>
        <strain evidence="1 2">NBRC 106135</strain>
    </source>
</reference>
<keyword evidence="2" id="KW-1185">Reference proteome</keyword>
<evidence type="ECO:0000313" key="1">
    <source>
        <dbReference type="EMBL" id="GEO08549.1"/>
    </source>
</evidence>
<gene>
    <name evidence="1" type="ORF">SAE01_10450</name>
</gene>
<sequence>MKAIQRFLLLTTLLTAFSCKDEKTNVKVLVNKFADLECRAMTLREQRFELANQLRFTQDTLMQRSKQADTTRLQSRLIAFNQQKEIMLKQSLLLADSIHTSLDDIMKNQLASKSEKQAFNDMLNEALVQRGCIKKS</sequence>
<accession>A0A512B9D1</accession>
<dbReference type="Proteomes" id="UP000321513">
    <property type="component" value="Unassembled WGS sequence"/>
</dbReference>
<name>A0A512B9D1_9BACT</name>
<comment type="caution">
    <text evidence="1">The sequence shown here is derived from an EMBL/GenBank/DDBJ whole genome shotgun (WGS) entry which is preliminary data.</text>
</comment>
<evidence type="ECO:0000313" key="2">
    <source>
        <dbReference type="Proteomes" id="UP000321513"/>
    </source>
</evidence>
<protein>
    <recommendedName>
        <fullName evidence="3">Lipoprotein</fullName>
    </recommendedName>
</protein>
<dbReference type="EMBL" id="BJYT01000002">
    <property type="protein sequence ID" value="GEO08549.1"/>
    <property type="molecule type" value="Genomic_DNA"/>
</dbReference>
<dbReference type="RefSeq" id="WP_147202604.1">
    <property type="nucleotide sequence ID" value="NZ_BJYT01000002.1"/>
</dbReference>
<evidence type="ECO:0008006" key="3">
    <source>
        <dbReference type="Google" id="ProtNLM"/>
    </source>
</evidence>
<dbReference type="PROSITE" id="PS51257">
    <property type="entry name" value="PROKAR_LIPOPROTEIN"/>
    <property type="match status" value="1"/>
</dbReference>
<proteinExistence type="predicted"/>